<dbReference type="SUPFAM" id="SSF51161">
    <property type="entry name" value="Trimeric LpxA-like enzymes"/>
    <property type="match status" value="1"/>
</dbReference>
<evidence type="ECO:0000259" key="10">
    <source>
        <dbReference type="PROSITE" id="PS51363"/>
    </source>
</evidence>
<evidence type="ECO:0000256" key="3">
    <source>
        <dbReference type="ARBA" id="ARBA00022490"/>
    </source>
</evidence>
<evidence type="ECO:0000256" key="4">
    <source>
        <dbReference type="ARBA" id="ARBA00022540"/>
    </source>
</evidence>
<comment type="subcellular location">
    <subcellularLocation>
        <location evidence="1">Cytoplasm</location>
        <location evidence="1">Cytosol</location>
    </subcellularLocation>
</comment>
<dbReference type="GO" id="GO:0005851">
    <property type="term" value="C:eukaryotic translation initiation factor 2B complex"/>
    <property type="evidence" value="ECO:0007669"/>
    <property type="project" value="TreeGrafter"/>
</dbReference>
<dbReference type="PANTHER" id="PTHR45887">
    <property type="entry name" value="TRANSLATION INITIATION FACTOR EIF-2B SUBUNIT EPSILON"/>
    <property type="match status" value="1"/>
</dbReference>
<evidence type="ECO:0000256" key="2">
    <source>
        <dbReference type="ARBA" id="ARBA00007878"/>
    </source>
</evidence>
<dbReference type="GO" id="GO:0005085">
    <property type="term" value="F:guanyl-nucleotide exchange factor activity"/>
    <property type="evidence" value="ECO:0007669"/>
    <property type="project" value="InterPro"/>
</dbReference>
<dbReference type="AlphaFoldDB" id="A0A061R4Q8"/>
<evidence type="ECO:0000256" key="1">
    <source>
        <dbReference type="ARBA" id="ARBA00004514"/>
    </source>
</evidence>
<reference evidence="11" key="1">
    <citation type="submission" date="2014-05" db="EMBL/GenBank/DDBJ databases">
        <title>The transcriptome of the halophilic microalga Tetraselmis sp. GSL018 isolated from the Great Salt Lake, Utah.</title>
        <authorList>
            <person name="Jinkerson R.E."/>
            <person name="D'Adamo S."/>
            <person name="Posewitz M.C."/>
        </authorList>
    </citation>
    <scope>NUCLEOTIDE SEQUENCE</scope>
    <source>
        <strain evidence="11">GSL018</strain>
    </source>
</reference>
<dbReference type="Gene3D" id="2.160.10.10">
    <property type="entry name" value="Hexapeptide repeat proteins"/>
    <property type="match status" value="1"/>
</dbReference>
<feature type="region of interest" description="Disordered" evidence="9">
    <location>
        <begin position="515"/>
        <end position="537"/>
    </location>
</feature>
<dbReference type="SUPFAM" id="SSF48371">
    <property type="entry name" value="ARM repeat"/>
    <property type="match status" value="1"/>
</dbReference>
<name>A0A061R4Q8_9CHLO</name>
<evidence type="ECO:0000256" key="6">
    <source>
        <dbReference type="ARBA" id="ARBA00044144"/>
    </source>
</evidence>
<dbReference type="InterPro" id="IPR044123">
    <property type="entry name" value="W2_eIF2B_epsilon"/>
</dbReference>
<keyword evidence="4 11" id="KW-0396">Initiation factor</keyword>
<dbReference type="Pfam" id="PF02020">
    <property type="entry name" value="W2"/>
    <property type="match status" value="1"/>
</dbReference>
<feature type="domain" description="W2" evidence="10">
    <location>
        <begin position="537"/>
        <end position="735"/>
    </location>
</feature>
<dbReference type="InterPro" id="IPR051956">
    <property type="entry name" value="eIF2B_epsilon"/>
</dbReference>
<feature type="non-terminal residue" evidence="11">
    <location>
        <position position="1"/>
    </location>
</feature>
<gene>
    <name evidence="11" type="primary">EIF-2BE</name>
    <name evidence="11" type="ORF">TSPGSL018_12331</name>
</gene>
<dbReference type="GO" id="GO:0031369">
    <property type="term" value="F:translation initiation factor binding"/>
    <property type="evidence" value="ECO:0007669"/>
    <property type="project" value="InterPro"/>
</dbReference>
<proteinExistence type="inferred from homology"/>
<dbReference type="GO" id="GO:0005829">
    <property type="term" value="C:cytosol"/>
    <property type="evidence" value="ECO:0007669"/>
    <property type="project" value="UniProtKB-SubCell"/>
</dbReference>
<evidence type="ECO:0000256" key="8">
    <source>
        <dbReference type="ARBA" id="ARBA00046432"/>
    </source>
</evidence>
<dbReference type="Gene3D" id="3.90.550.10">
    <property type="entry name" value="Spore Coat Polysaccharide Biosynthesis Protein SpsA, Chain A"/>
    <property type="match status" value="1"/>
</dbReference>
<protein>
    <recommendedName>
        <fullName evidence="6">Translation initiation factor eIF2B subunit epsilon</fullName>
    </recommendedName>
    <alternativeName>
        <fullName evidence="7">eIF2B GDP-GTP exchange factor subunit epsilon</fullName>
    </alternativeName>
</protein>
<organism evidence="11">
    <name type="scientific">Tetraselmis sp. GSL018</name>
    <dbReference type="NCBI Taxonomy" id="582737"/>
    <lineage>
        <taxon>Eukaryota</taxon>
        <taxon>Viridiplantae</taxon>
        <taxon>Chlorophyta</taxon>
        <taxon>core chlorophytes</taxon>
        <taxon>Chlorodendrophyceae</taxon>
        <taxon>Chlorodendrales</taxon>
        <taxon>Chlorodendraceae</taxon>
        <taxon>Tetraselmis</taxon>
    </lineage>
</organism>
<dbReference type="SMART" id="SM00515">
    <property type="entry name" value="eIF5C"/>
    <property type="match status" value="1"/>
</dbReference>
<dbReference type="InterPro" id="IPR035543">
    <property type="entry name" value="eIF-2B_epsilon_N"/>
</dbReference>
<dbReference type="InterPro" id="IPR003307">
    <property type="entry name" value="W2_domain"/>
</dbReference>
<evidence type="ECO:0000313" key="11">
    <source>
        <dbReference type="EMBL" id="JAC66973.1"/>
    </source>
</evidence>
<dbReference type="CDD" id="cd11558">
    <property type="entry name" value="W2_eIF2B_epsilon"/>
    <property type="match status" value="1"/>
</dbReference>
<dbReference type="Pfam" id="PF25084">
    <property type="entry name" value="LbH_EIF2B"/>
    <property type="match status" value="1"/>
</dbReference>
<dbReference type="EMBL" id="GBEZ01019609">
    <property type="protein sequence ID" value="JAC66973.1"/>
    <property type="molecule type" value="Transcribed_RNA"/>
</dbReference>
<dbReference type="FunFam" id="3.90.550.10:FF:000106">
    <property type="entry name" value="Translation initiation factor eIF-2B subunit epsilon"/>
    <property type="match status" value="1"/>
</dbReference>
<accession>A0A061R4Q8</accession>
<dbReference type="Pfam" id="PF00483">
    <property type="entry name" value="NTP_transferase"/>
    <property type="match status" value="1"/>
</dbReference>
<dbReference type="Gene3D" id="1.25.40.180">
    <property type="match status" value="1"/>
</dbReference>
<dbReference type="InterPro" id="IPR016024">
    <property type="entry name" value="ARM-type_fold"/>
</dbReference>
<feature type="region of interest" description="Disordered" evidence="9">
    <location>
        <begin position="725"/>
        <end position="747"/>
    </location>
</feature>
<sequence>LADTFQQRFRPVTVERPNVLLPLVNTPMLDYVLEWLASNHVEEVFVFCCSNAEKLQRHINESKWARQENFEVKTIVSTSCYSAGEALRLIDQQDIIKGDFVLLTGDCISNMRLKPVLEAHRRRQEQDKLAIMTTVMMPTKHPDQHRWLGEPEVLVCLDEATNRLLDLKDLSGTKSKTVRESPTMFSERDAIQMRMDLVDSQIYICSPDVLMLFSDNFDFQNVGQDFITGVLSEEELGNKIYVHELNGEYAVRVDNLRAYDAVSRDIIQRWTFPWVPDTNCLQSTGAWSPSYCYLHNNVYMDRTVQVARTAAIAKDTVIGAETVVGEGCTVTSSVIGHGCRIGSNVDIRGCYIHDRVEIQDGARLRAAIVCDGAVIRSGARIGKGAVISYGVVVGPKHEVPPFLRISLCKQTEHNVEDSDDESEFGGAQYGFDADEEDAGKALLALAPKPAAMRAAELIAKGQRPAAEDGLSWDMEACGLEGAGFVWKVKTEEDEALSSVAPPPARGFTWDIESEEELEPGAASQSLRTSEQGGTEEFDPDLHFKREVADTFMRCVHLKFDQANVKIEINALKLAENKQFIDCANYILTTIMGMCLPAPPTANVEYKGLYAASEPDLGTLQGKKSLLLKLKAYLSEWGDLLRAYVHEEDDQVDLLLTLEEFCAGEGYFSQERGAVFAPMFCQVMQLLYDSDILSEEACLLWASEKANAEEEDKVFVKMAKPFLDWLEEEEDEDDEDDDGDNNDGEDAD</sequence>
<dbReference type="InterPro" id="IPR011004">
    <property type="entry name" value="Trimer_LpxA-like_sf"/>
</dbReference>
<comment type="similarity">
    <text evidence="2">Belongs to the eIF-2B gamma/epsilon subunits family.</text>
</comment>
<evidence type="ECO:0000256" key="7">
    <source>
        <dbReference type="ARBA" id="ARBA00044345"/>
    </source>
</evidence>
<evidence type="ECO:0000256" key="5">
    <source>
        <dbReference type="ARBA" id="ARBA00022917"/>
    </source>
</evidence>
<dbReference type="InterPro" id="IPR029044">
    <property type="entry name" value="Nucleotide-diphossugar_trans"/>
</dbReference>
<dbReference type="InterPro" id="IPR005835">
    <property type="entry name" value="NTP_transferase_dom"/>
</dbReference>
<keyword evidence="5" id="KW-0648">Protein biosynthesis</keyword>
<dbReference type="PROSITE" id="PS51363">
    <property type="entry name" value="W2"/>
    <property type="match status" value="1"/>
</dbReference>
<comment type="subunit">
    <text evidence="8">Component of the translation initiation factor 2B (eIF2B) complex which is a heterodecamer of two sets of five different subunits: alpha, beta, gamma, delta and epsilon. Subunits alpha, beta and delta comprise a regulatory subcomplex and subunits epsilon and gamma comprise a catalytic subcomplex. Within the complex, the hexameric regulatory complex resides at the center, with the two heterodimeric catalytic subcomplexes bound on opposite sides.</text>
</comment>
<keyword evidence="3" id="KW-0963">Cytoplasm</keyword>
<dbReference type="CDD" id="cd04197">
    <property type="entry name" value="eIF-2B_epsilon_N"/>
    <property type="match status" value="1"/>
</dbReference>
<evidence type="ECO:0000256" key="9">
    <source>
        <dbReference type="SAM" id="MobiDB-lite"/>
    </source>
</evidence>
<dbReference type="InterPro" id="IPR056764">
    <property type="entry name" value="LbH_EIF2B3/5"/>
</dbReference>
<dbReference type="GO" id="GO:0003743">
    <property type="term" value="F:translation initiation factor activity"/>
    <property type="evidence" value="ECO:0007669"/>
    <property type="project" value="UniProtKB-KW"/>
</dbReference>
<dbReference type="SUPFAM" id="SSF53448">
    <property type="entry name" value="Nucleotide-diphospho-sugar transferases"/>
    <property type="match status" value="1"/>
</dbReference>
<feature type="compositionally biased region" description="Polar residues" evidence="9">
    <location>
        <begin position="522"/>
        <end position="532"/>
    </location>
</feature>
<dbReference type="PANTHER" id="PTHR45887:SF1">
    <property type="entry name" value="TRANSLATION INITIATION FACTOR EIF-2B SUBUNIT EPSILON"/>
    <property type="match status" value="1"/>
</dbReference>